<dbReference type="RefSeq" id="WP_150963839.1">
    <property type="nucleotide sequence ID" value="NZ_VZZJ01000008.1"/>
</dbReference>
<name>A0A6N6MPW1_9HYPH</name>
<gene>
    <name evidence="1" type="ORF">F6X51_11875</name>
</gene>
<keyword evidence="2" id="KW-1185">Reference proteome</keyword>
<accession>A0A6N6MPW1</accession>
<protein>
    <submittedName>
        <fullName evidence="1">Uncharacterized protein</fullName>
    </submittedName>
</protein>
<evidence type="ECO:0000313" key="2">
    <source>
        <dbReference type="Proteomes" id="UP000441523"/>
    </source>
</evidence>
<dbReference type="EMBL" id="VZZJ01000008">
    <property type="protein sequence ID" value="KAB1073434.1"/>
    <property type="molecule type" value="Genomic_DNA"/>
</dbReference>
<dbReference type="Proteomes" id="UP000441523">
    <property type="component" value="Unassembled WGS sequence"/>
</dbReference>
<organism evidence="1 2">
    <name type="scientific">Methylobacterium planeticum</name>
    <dbReference type="NCBI Taxonomy" id="2615211"/>
    <lineage>
        <taxon>Bacteria</taxon>
        <taxon>Pseudomonadati</taxon>
        <taxon>Pseudomonadota</taxon>
        <taxon>Alphaproteobacteria</taxon>
        <taxon>Hyphomicrobiales</taxon>
        <taxon>Methylobacteriaceae</taxon>
        <taxon>Methylobacterium</taxon>
    </lineage>
</organism>
<reference evidence="1 2" key="1">
    <citation type="submission" date="2019-09" db="EMBL/GenBank/DDBJ databases">
        <title>YIM 132548 draft genome.</title>
        <authorList>
            <person name="Jiang L."/>
        </authorList>
    </citation>
    <scope>NUCLEOTIDE SEQUENCE [LARGE SCALE GENOMIC DNA]</scope>
    <source>
        <strain evidence="1 2">YIM 132548</strain>
    </source>
</reference>
<sequence length="86" mass="9633">MASKAKGFDVREATDVEFDRDDSFLLPMCMAKAEMMLGEETAIILLETADGAQLGIPLGHRSLEQLHVMLTEALRRLKTEKDVRVQ</sequence>
<comment type="caution">
    <text evidence="1">The sequence shown here is derived from an EMBL/GenBank/DDBJ whole genome shotgun (WGS) entry which is preliminary data.</text>
</comment>
<dbReference type="AlphaFoldDB" id="A0A6N6MPW1"/>
<proteinExistence type="predicted"/>
<evidence type="ECO:0000313" key="1">
    <source>
        <dbReference type="EMBL" id="KAB1073434.1"/>
    </source>
</evidence>